<feature type="compositionally biased region" description="Basic and acidic residues" evidence="2">
    <location>
        <begin position="34"/>
        <end position="43"/>
    </location>
</feature>
<reference evidence="3" key="1">
    <citation type="submission" date="2021-02" db="EMBL/GenBank/DDBJ databases">
        <authorList>
            <person name="Steward A R."/>
        </authorList>
    </citation>
    <scope>NUCLEOTIDE SEQUENCE</scope>
</reference>
<feature type="compositionally biased region" description="Basic and acidic residues" evidence="2">
    <location>
        <begin position="54"/>
        <end position="68"/>
    </location>
</feature>
<feature type="compositionally biased region" description="Low complexity" evidence="2">
    <location>
        <begin position="1"/>
        <end position="16"/>
    </location>
</feature>
<evidence type="ECO:0000256" key="1">
    <source>
        <dbReference type="SAM" id="Coils"/>
    </source>
</evidence>
<dbReference type="AlphaFoldDB" id="A0A821MTX6"/>
<evidence type="ECO:0000256" key="2">
    <source>
        <dbReference type="SAM" id="MobiDB-lite"/>
    </source>
</evidence>
<evidence type="ECO:0000313" key="4">
    <source>
        <dbReference type="Proteomes" id="UP000663880"/>
    </source>
</evidence>
<feature type="region of interest" description="Disordered" evidence="2">
    <location>
        <begin position="1"/>
        <end position="68"/>
    </location>
</feature>
<evidence type="ECO:0008006" key="5">
    <source>
        <dbReference type="Google" id="ProtNLM"/>
    </source>
</evidence>
<keyword evidence="1" id="KW-0175">Coiled coil</keyword>
<feature type="compositionally biased region" description="Polar residues" evidence="2">
    <location>
        <begin position="21"/>
        <end position="33"/>
    </location>
</feature>
<dbReference type="EMBL" id="CAJOBZ010000004">
    <property type="protein sequence ID" value="CAF4775662.1"/>
    <property type="molecule type" value="Genomic_DNA"/>
</dbReference>
<accession>A0A821MTX6</accession>
<gene>
    <name evidence="3" type="ORF">PMACD_LOCUS2062</name>
</gene>
<name>A0A821MTX6_9NEOP</name>
<keyword evidence="4" id="KW-1185">Reference proteome</keyword>
<dbReference type="Proteomes" id="UP000663880">
    <property type="component" value="Unassembled WGS sequence"/>
</dbReference>
<comment type="caution">
    <text evidence="3">The sequence shown here is derived from an EMBL/GenBank/DDBJ whole genome shotgun (WGS) entry which is preliminary data.</text>
</comment>
<protein>
    <recommendedName>
        <fullName evidence="5">Gag-like protein</fullName>
    </recommendedName>
</protein>
<proteinExistence type="predicted"/>
<evidence type="ECO:0000313" key="3">
    <source>
        <dbReference type="EMBL" id="CAF4775662.1"/>
    </source>
</evidence>
<dbReference type="OrthoDB" id="10022108at2759"/>
<sequence length="484" mass="55313">MFALRTPTKPRTSTTPDINLEKTSTVASGTQVPRESKVRKSIDQWEGTTAEEEERGKGKECKEYKSRTTEALAQRQSVSKHLSMSRNIKGEIKTAITEAVKKLYELVKETEAELKREELPINKTYNIDGNGNTRSTPQIDTEKLEEQIKRLEKENDRMEETSKQLKEDIKALNTQQGNSIVEEMKMELREYRREEEEREKRIEGKILTYAEAAAIKQRNTETNEDETNKTLNKRGQMHSIIIKSAGTETSEKLLERIRNTVDAKNTGLNVDKIRKVKDQKIVIGCTTTERLDKITDRLKTDSSYIVETAITKDPLVVLRDVIKAHTDEDVVSALKNQNRNLFKDLQEEDIRAAVKYRRRARNPHTENIILQVSPRVWKMLTEAKRAHIDLQRVSVQDQTPLIQCSRCLGYGHGRKYCKEADPTCSHCGGSHLKVDCPDHTVGVPPVCVNCRKANTGPNAHNAFDIECPVRKRWDMLARSPVAYC</sequence>
<feature type="coiled-coil region" evidence="1">
    <location>
        <begin position="141"/>
        <end position="201"/>
    </location>
</feature>
<organism evidence="3 4">
    <name type="scientific">Pieris macdunnoughi</name>
    <dbReference type="NCBI Taxonomy" id="345717"/>
    <lineage>
        <taxon>Eukaryota</taxon>
        <taxon>Metazoa</taxon>
        <taxon>Ecdysozoa</taxon>
        <taxon>Arthropoda</taxon>
        <taxon>Hexapoda</taxon>
        <taxon>Insecta</taxon>
        <taxon>Pterygota</taxon>
        <taxon>Neoptera</taxon>
        <taxon>Endopterygota</taxon>
        <taxon>Lepidoptera</taxon>
        <taxon>Glossata</taxon>
        <taxon>Ditrysia</taxon>
        <taxon>Papilionoidea</taxon>
        <taxon>Pieridae</taxon>
        <taxon>Pierinae</taxon>
        <taxon>Pieris</taxon>
    </lineage>
</organism>